<protein>
    <submittedName>
        <fullName evidence="1">Tail fiber protein</fullName>
    </submittedName>
</protein>
<name>A0A8S5UJQ2_9CAUD</name>
<dbReference type="SUPFAM" id="SSF88874">
    <property type="entry name" value="Receptor-binding domain of short tail fibre protein gp12"/>
    <property type="match status" value="1"/>
</dbReference>
<proteinExistence type="predicted"/>
<accession>A0A8S5UJQ2</accession>
<organism evidence="1">
    <name type="scientific">Podoviridae sp. ct9A73</name>
    <dbReference type="NCBI Taxonomy" id="2825225"/>
    <lineage>
        <taxon>Viruses</taxon>
        <taxon>Duplodnaviria</taxon>
        <taxon>Heunggongvirae</taxon>
        <taxon>Uroviricota</taxon>
        <taxon>Caudoviricetes</taxon>
    </lineage>
</organism>
<evidence type="ECO:0000313" key="1">
    <source>
        <dbReference type="EMBL" id="DAF94704.1"/>
    </source>
</evidence>
<sequence>MSKGRNMSNLSIGFLNSSINAATTTVTLKSGGINSFPTEPFFVTIAPKDELPTFANSEIVLVKARTGPDSYTIVRAQKDTSAKSFPAGALFFIGHYYEQSLRVGDIFMTMNSSPGAGRLFMDGSAYRIEEFPLLAEHIRRNPAYGTIINASAFTLSDMRGRAPFMYDGILGSLGSKGGTKTQALTPNNYRQNAWQSEYLGGGLQQGFSNLGAGKGSGMNTFAGGAINTTGNNVPFEIMPPFVVINFEVVAG</sequence>
<dbReference type="EMBL" id="BK016096">
    <property type="protein sequence ID" value="DAF94704.1"/>
    <property type="molecule type" value="Genomic_DNA"/>
</dbReference>
<reference evidence="1" key="1">
    <citation type="journal article" date="2021" name="Proc. Natl. Acad. Sci. U.S.A.">
        <title>A Catalog of Tens of Thousands of Viruses from Human Metagenomes Reveals Hidden Associations with Chronic Diseases.</title>
        <authorList>
            <person name="Tisza M.J."/>
            <person name="Buck C.B."/>
        </authorList>
    </citation>
    <scope>NUCLEOTIDE SEQUENCE</scope>
    <source>
        <strain evidence="1">Ct9A73</strain>
    </source>
</reference>